<evidence type="ECO:0000256" key="1">
    <source>
        <dbReference type="SAM" id="MobiDB-lite"/>
    </source>
</evidence>
<dbReference type="EMBL" id="CP059851">
    <property type="protein sequence ID" value="QMW22193.1"/>
    <property type="molecule type" value="Genomic_DNA"/>
</dbReference>
<gene>
    <name evidence="4" type="ORF">H3309_12570</name>
</gene>
<feature type="signal peptide" evidence="2">
    <location>
        <begin position="1"/>
        <end position="21"/>
    </location>
</feature>
<dbReference type="Gene3D" id="3.40.50.1460">
    <property type="match status" value="1"/>
</dbReference>
<feature type="compositionally biased region" description="Basic and acidic residues" evidence="1">
    <location>
        <begin position="647"/>
        <end position="657"/>
    </location>
</feature>
<dbReference type="GO" id="GO:0004197">
    <property type="term" value="F:cysteine-type endopeptidase activity"/>
    <property type="evidence" value="ECO:0007669"/>
    <property type="project" value="InterPro"/>
</dbReference>
<dbReference type="RefSeq" id="WP_182295038.1">
    <property type="nucleotide sequence ID" value="NZ_CP059851.1"/>
</dbReference>
<dbReference type="GO" id="GO:0006508">
    <property type="term" value="P:proteolysis"/>
    <property type="evidence" value="ECO:0007669"/>
    <property type="project" value="InterPro"/>
</dbReference>
<dbReference type="GO" id="GO:0005737">
    <property type="term" value="C:cytoplasm"/>
    <property type="evidence" value="ECO:0007669"/>
    <property type="project" value="TreeGrafter"/>
</dbReference>
<sequence length="657" mass="67315">MRRAALLSLLLAAVLAGGARAATVRSLFIGIDEYRYSAGKPGNQDPGFRDLAGAVNDVRLVRDALAGPRFRLPLPPFDPAAGCLAENATSITLVNGCATRDGILQALARQINAAAPGDTLLLYFSGHGSQTLDRTRTQRGGKSSTMLTTDARGGGVWDIIDTDLGQLIDAATARGVNVTSLFDSCNSGTATRDLAGGALRSVPALGTGVTATPDLARRLGIVPVAAAPGRRVHLSAAADGEAARENTLDGTRHGAFTRALVAALAELDRPSHGELAADVRRRMLLAGDTQTPGAEGALGALFLGGAAPRERVFAVTPAAGASLEMQGGSLMGVTEGSRFALYPSRAEAEAGGAALGGGVVRAVGAATATLLLDRALAAAPPRLAAREVRHVPASPPIRLRIDGGEAGERAAIAAAVATLDSFTLADPPAWVLAAEGGGWQLRASDGRAVGGPVPAAAAAATLVKLSRHLLLSALGTPDGGDPAILTFNYACRADDGSFTPLRDAEGNIRRLPLVDNMVQGAPGDLVQIRFQNNGDAPRYPSLLALGEDLSVTPLRQEEPIAPGSALVHPIALAGEGRDAILFLLTEAPIDLSALQQDPVPGAPSQARDLGSPLERLLAAANRGARALEVPRTGGWTARVQPIATRPPTKDRPTCPSS</sequence>
<proteinExistence type="predicted"/>
<evidence type="ECO:0000313" key="4">
    <source>
        <dbReference type="EMBL" id="QMW22193.1"/>
    </source>
</evidence>
<dbReference type="AlphaFoldDB" id="A0A7G5IFQ1"/>
<evidence type="ECO:0000259" key="3">
    <source>
        <dbReference type="Pfam" id="PF00656"/>
    </source>
</evidence>
<dbReference type="Proteomes" id="UP000515292">
    <property type="component" value="Chromosome"/>
</dbReference>
<keyword evidence="2" id="KW-0732">Signal</keyword>
<name>A0A7G5IFQ1_9SPHN</name>
<evidence type="ECO:0000256" key="2">
    <source>
        <dbReference type="SAM" id="SignalP"/>
    </source>
</evidence>
<organism evidence="4 5">
    <name type="scientific">Sandaracinobacteroides saxicola</name>
    <dbReference type="NCBI Taxonomy" id="2759707"/>
    <lineage>
        <taxon>Bacteria</taxon>
        <taxon>Pseudomonadati</taxon>
        <taxon>Pseudomonadota</taxon>
        <taxon>Alphaproteobacteria</taxon>
        <taxon>Sphingomonadales</taxon>
        <taxon>Sphingosinicellaceae</taxon>
        <taxon>Sandaracinobacteroides</taxon>
    </lineage>
</organism>
<dbReference type="InterPro" id="IPR011600">
    <property type="entry name" value="Pept_C14_caspase"/>
</dbReference>
<dbReference type="PANTHER" id="PTHR48104:SF30">
    <property type="entry name" value="METACASPASE-1"/>
    <property type="match status" value="1"/>
</dbReference>
<dbReference type="PANTHER" id="PTHR48104">
    <property type="entry name" value="METACASPASE-4"/>
    <property type="match status" value="1"/>
</dbReference>
<feature type="region of interest" description="Disordered" evidence="1">
    <location>
        <begin position="629"/>
        <end position="657"/>
    </location>
</feature>
<feature type="chain" id="PRO_5028817114" evidence="2">
    <location>
        <begin position="22"/>
        <end position="657"/>
    </location>
</feature>
<reference evidence="4 5" key="1">
    <citation type="submission" date="2020-07" db="EMBL/GenBank/DDBJ databases">
        <title>Complete genome sequence for Sandaracinobacter sp. M6.</title>
        <authorList>
            <person name="Tang Y."/>
            <person name="Liu Q."/>
            <person name="Guo Z."/>
            <person name="Lei P."/>
            <person name="Huang B."/>
        </authorList>
    </citation>
    <scope>NUCLEOTIDE SEQUENCE [LARGE SCALE GENOMIC DNA]</scope>
    <source>
        <strain evidence="4 5">M6</strain>
    </source>
</reference>
<keyword evidence="5" id="KW-1185">Reference proteome</keyword>
<evidence type="ECO:0000313" key="5">
    <source>
        <dbReference type="Proteomes" id="UP000515292"/>
    </source>
</evidence>
<accession>A0A7G5IFQ1</accession>
<feature type="domain" description="Peptidase C14 caspase" evidence="3">
    <location>
        <begin position="27"/>
        <end position="294"/>
    </location>
</feature>
<dbReference type="KEGG" id="sand:H3309_12570"/>
<dbReference type="Pfam" id="PF00656">
    <property type="entry name" value="Peptidase_C14"/>
    <property type="match status" value="1"/>
</dbReference>
<protein>
    <submittedName>
        <fullName evidence="4">Caspase family protein</fullName>
    </submittedName>
</protein>
<dbReference type="InterPro" id="IPR050452">
    <property type="entry name" value="Metacaspase"/>
</dbReference>